<evidence type="ECO:0000256" key="13">
    <source>
        <dbReference type="ARBA" id="ARBA00023157"/>
    </source>
</evidence>
<comment type="caution">
    <text evidence="16">Lacks conserved residue(s) required for the propagation of feature annotation.</text>
</comment>
<evidence type="ECO:0000256" key="14">
    <source>
        <dbReference type="ARBA" id="ARBA00023200"/>
    </source>
</evidence>
<dbReference type="OrthoDB" id="13512at10239"/>
<feature type="region of interest" description="Binds to importin alpha/beta, involved in hexon nuclear import" evidence="16">
    <location>
        <begin position="262"/>
        <end position="272"/>
    </location>
</feature>
<comment type="domain">
    <text evidence="16">N-terminal amphipathic alpha-helix domain is essential for the membrane lytic activity.</text>
</comment>
<comment type="subcellular location">
    <molecule>Pre-protein VI</molecule>
    <subcellularLocation>
        <location evidence="16">Host nucleus</location>
    </subcellularLocation>
    <subcellularLocation>
        <location evidence="16">Host cytoplasm</location>
    </subcellularLocation>
    <text evidence="16">Shuttles between host cytoplasm and nucleus.</text>
</comment>
<comment type="function">
    <text evidence="16">Pre-protein VI: During virus assembly, promotes hexon trimers nuclear import through nuclear pore complexes via an importin alpha/beta-dependent mechanism. By analogy to herpesviruses capsid assembly, might act as a chaperone to promote the formation of the icosahedral capsid.</text>
</comment>
<feature type="short sequence motif" description="Nuclear export signal" evidence="16">
    <location>
        <begin position="253"/>
        <end position="264"/>
    </location>
</feature>
<evidence type="ECO:0000256" key="4">
    <source>
        <dbReference type="ARBA" id="ARBA00022595"/>
    </source>
</evidence>
<feature type="short sequence motif" description="Nuclear localization signal" evidence="16">
    <location>
        <begin position="267"/>
        <end position="270"/>
    </location>
</feature>
<keyword evidence="9 16" id="KW-0118">Viral capsid assembly</keyword>
<feature type="region of interest" description="Amphipathic alpha-helix essential for membrane lytic activity" evidence="16">
    <location>
        <begin position="34"/>
        <end position="54"/>
    </location>
</feature>
<name>D3X7C1_9ADEN</name>
<protein>
    <recommendedName>
        <fullName evidence="16">Pre-protein VI</fullName>
        <shortName evidence="16">pVI</shortName>
    </recommendedName>
    <component>
        <recommendedName>
            <fullName evidence="16">Endosome lysis protein</fullName>
        </recommendedName>
    </component>
    <component>
        <recommendedName>
            <fullName evidence="16">Protease cofactor</fullName>
        </recommendedName>
        <alternativeName>
            <fullName evidence="16">pVI-C</fullName>
        </alternativeName>
    </component>
</protein>
<keyword evidence="13 16" id="KW-1015">Disulfide bond</keyword>
<dbReference type="Pfam" id="PF02993">
    <property type="entry name" value="MCPVI"/>
    <property type="match status" value="1"/>
</dbReference>
<keyword evidence="4 16" id="KW-1162">Viral penetration into host cytoplasm</keyword>
<feature type="region of interest" description="Interaction with hexon protein" evidence="16">
    <location>
        <begin position="48"/>
        <end position="74"/>
    </location>
</feature>
<dbReference type="GO" id="GO:0030430">
    <property type="term" value="C:host cell cytoplasm"/>
    <property type="evidence" value="ECO:0007669"/>
    <property type="project" value="UniProtKB-SubCell"/>
</dbReference>
<keyword evidence="14 16" id="KW-1035">Host cytoplasm</keyword>
<keyword evidence="19" id="KW-1185">Reference proteome</keyword>
<evidence type="ECO:0000256" key="1">
    <source>
        <dbReference type="ARBA" id="ARBA00022561"/>
    </source>
</evidence>
<keyword evidence="10 16" id="KW-1177">Microtubular inwards viral transport</keyword>
<feature type="chain" id="PRO_5023434895" description="Pre-protein VI" evidence="16">
    <location>
        <begin position="1"/>
        <end position="273"/>
    </location>
</feature>
<feature type="compositionally biased region" description="Pro residues" evidence="17">
    <location>
        <begin position="194"/>
        <end position="210"/>
    </location>
</feature>
<evidence type="ECO:0000256" key="5">
    <source>
        <dbReference type="ARBA" id="ARBA00022612"/>
    </source>
</evidence>
<dbReference type="Proteomes" id="UP000123387">
    <property type="component" value="Segment"/>
</dbReference>
<dbReference type="EMBL" id="GU226970">
    <property type="protein sequence ID" value="ADD17110.1"/>
    <property type="molecule type" value="Genomic_DNA"/>
</dbReference>
<keyword evidence="16" id="KW-0597">Phosphoprotein</keyword>
<comment type="subunit">
    <molecule>Protease cofactor</molecule>
    <text evidence="16">Heterodimer with the viral protease; disulfide-linked. Interacts with the viral protease.</text>
</comment>
<feature type="disulfide bond" description="Interchain (with Adenovirus protease)" evidence="16">
    <location>
        <position position="271"/>
    </location>
</feature>
<feature type="site" description="Cleavage; by viral protease" evidence="16">
    <location>
        <begin position="261"/>
        <end position="262"/>
    </location>
</feature>
<proteinExistence type="evidence at transcript level"/>
<organism evidence="18 19">
    <name type="scientific">bat adenovirus 3</name>
    <dbReference type="NCBI Taxonomy" id="2758098"/>
    <lineage>
        <taxon>Viruses</taxon>
        <taxon>Varidnaviria</taxon>
        <taxon>Bamfordvirae</taxon>
        <taxon>Preplasmiviricota</taxon>
        <taxon>Polisuviricotina</taxon>
        <taxon>Pharingeaviricetes</taxon>
        <taxon>Rowavirales</taxon>
        <taxon>Adenoviridae</taxon>
        <taxon>Mastadenovirus</taxon>
        <taxon>Mastadenovirus musauriti</taxon>
        <taxon>Bat mastadenovirus A</taxon>
    </lineage>
</organism>
<keyword evidence="8 16" id="KW-0426">Late protein</keyword>
<evidence type="ECO:0000313" key="18">
    <source>
        <dbReference type="EMBL" id="ADD17110.1"/>
    </source>
</evidence>
<comment type="similarity">
    <text evidence="16">Belongs to the adenoviridae protein VI family.</text>
</comment>
<comment type="subunit">
    <molecule>Endosome lysis protein</molecule>
    <text evidence="16">Interacts (via PPxY motif) with host NEDD4 ubiquitine ligase; this interaction might play a role in virus intracellular transport during entry. Part of a complex composed of the core-capsid bridging protein, the endosome lysis protein VI and the hexon-linking protein VIII; these interactions bridge the virus core to the capsid. Interacts with peripentonal hexons; this interaction stabilizes the capsid by gluing two peripentonal hexons together and joining them with an adjacent group-of-nine hexon.</text>
</comment>
<evidence type="ECO:0000256" key="11">
    <source>
        <dbReference type="ARBA" id="ARBA00023099"/>
    </source>
</evidence>
<comment type="function">
    <text evidence="16">Endosome lysis protein: Structural component of the virion that provides increased stability to the particle shell through its interaction with the core-capsid bridging protein and the hexon-linking protein VIII. Fibers shedding during virus entry into host cell allows the endosome lysis protein to be exposed as a membrane-lytic peptide. Exhibits pH-independent membrane fragmentation activity and probably mediates viral rapid escape from host endosome via organellar membrane lysis. It is not clear if it then remains partially associated with the capsid and involved in the intracellular microtubule-dependent transport of capsid to the nucleus, or if it is lost during endosomal penetration.</text>
</comment>
<comment type="PTM">
    <text evidence="16">Ubiquitinated by Nedd4 following partial capsid disassembly; which might play a role in intracellular virus movement during entry.</text>
</comment>
<dbReference type="HAMAP" id="MF_04048">
    <property type="entry name" value="ADV_CAP6"/>
    <property type="match status" value="1"/>
</dbReference>
<evidence type="ECO:0000256" key="8">
    <source>
        <dbReference type="ARBA" id="ARBA00022921"/>
    </source>
</evidence>
<feature type="propeptide" id="PRO_5011802817" evidence="16">
    <location>
        <begin position="1"/>
        <end position="33"/>
    </location>
</feature>
<evidence type="ECO:0000256" key="12">
    <source>
        <dbReference type="ARBA" id="ARBA00023120"/>
    </source>
</evidence>
<feature type="region of interest" description="Interaction with hexon protein" evidence="16">
    <location>
        <begin position="255"/>
        <end position="261"/>
    </location>
</feature>
<keyword evidence="6 16" id="KW-0832">Ubl conjugation</keyword>
<keyword evidence="12 16" id="KW-1176">Cytoplasmic inwards viral transport</keyword>
<dbReference type="RefSeq" id="YP_005271190.1">
    <property type="nucleotide sequence ID" value="NC_016895.2"/>
</dbReference>
<feature type="short sequence motif" description="PPXY motif" evidence="16">
    <location>
        <begin position="154"/>
        <end position="157"/>
    </location>
</feature>
<feature type="region of interest" description="Disordered" evidence="17">
    <location>
        <begin position="187"/>
        <end position="210"/>
    </location>
</feature>
<comment type="miscellaneous">
    <text evidence="16">All late proteins expressed from the major late promoter are produced by alternative splicing and alternative polyadenylation of the same gene giving rise to non-overlapping ORFs. A leader sequence is present in the N-terminus of all these mRNAs and is recognized by the viral shutoff protein to provide expression although conventional translation via ribosome scanning from the cap has been shut off in the host cell.</text>
</comment>
<evidence type="ECO:0000256" key="16">
    <source>
        <dbReference type="HAMAP-Rule" id="MF_04048"/>
    </source>
</evidence>
<evidence type="ECO:0000256" key="17">
    <source>
        <dbReference type="SAM" id="MobiDB-lite"/>
    </source>
</evidence>
<dbReference type="GO" id="GO:0043657">
    <property type="term" value="C:host cell"/>
    <property type="evidence" value="ECO:0007669"/>
    <property type="project" value="GOC"/>
</dbReference>
<dbReference type="GO" id="GO:0019028">
    <property type="term" value="C:viral capsid"/>
    <property type="evidence" value="ECO:0007669"/>
    <property type="project" value="UniProtKB-UniRule"/>
</dbReference>
<dbReference type="GO" id="GO:0042025">
    <property type="term" value="C:host cell nucleus"/>
    <property type="evidence" value="ECO:0007669"/>
    <property type="project" value="UniProtKB-SubCell"/>
</dbReference>
<comment type="induction">
    <text evidence="16">Expressed in the late phase of the viral replicative cycle.</text>
</comment>
<comment type="PTM">
    <text evidence="16">Protease cofactor: Contains the major nuclear import and export signals. Proteolytically removed during virion maturation. The processing of the C-terminus turns the precursor into a mature viral structural protein and abrogates its ability to promote hexon import and act as a potential chaperone protein.</text>
</comment>
<feature type="chain" id="PRO_5023434894" description="Protease cofactor" evidence="16">
    <location>
        <begin position="262"/>
        <end position="272"/>
    </location>
</feature>
<feature type="site" description="Cleavage; by viral protease" evidence="16">
    <location>
        <begin position="33"/>
        <end position="34"/>
    </location>
</feature>
<evidence type="ECO:0000256" key="15">
    <source>
        <dbReference type="ARBA" id="ARBA00023296"/>
    </source>
</evidence>
<dbReference type="KEGG" id="vg:11763504"/>
<evidence type="ECO:0000256" key="6">
    <source>
        <dbReference type="ARBA" id="ARBA00022843"/>
    </source>
</evidence>
<comment type="function">
    <text evidence="16">Protease cofactor: Cofactor that activates the viral protease. Binds to viral protease in a 1:1 ratio.</text>
</comment>
<dbReference type="GO" id="GO:0019076">
    <property type="term" value="P:viral release from host cell"/>
    <property type="evidence" value="ECO:0007669"/>
    <property type="project" value="UniProtKB-UniRule"/>
</dbReference>
<dbReference type="InterPro" id="IPR004243">
    <property type="entry name" value="McpVI"/>
</dbReference>
<evidence type="ECO:0000256" key="10">
    <source>
        <dbReference type="ARBA" id="ARBA00022952"/>
    </source>
</evidence>
<feature type="region of interest" description="Involved in endosomal membrane lysis" evidence="16">
    <location>
        <begin position="36"/>
        <end position="53"/>
    </location>
</feature>
<comment type="domain">
    <text evidence="16">Late-budding domains (L domains) are short sequence motifs essential for viral particle release. They can occur individually or in close proximity within structural proteins. They interacts with sorting cellular proteins of the multivesicular body (MVB) pathway. Most of these proteins are class E vacuolar protein sorting factors belonging to ESCRT-I, ESCRT-II or ESCRT-III complexes. Minor capsid protein 6 contains one L domain: a PPXY motif which binds to the WW domains of HECT (homologous to E6-AP C-terminus) E3 ubiquitin ligases, like NEDD4. In adenoviruses, this motif seems to play a role in microtubule-dependent intracellular trafficking toward the nucleus during virus entry into host cell and in suppression of DAXX-mediated repression of the immediate early E1A promoter.</text>
</comment>
<dbReference type="GO" id="GO:0046729">
    <property type="term" value="C:viral procapsid"/>
    <property type="evidence" value="ECO:0007669"/>
    <property type="project" value="UniProtKB-UniRule"/>
</dbReference>
<comment type="subunit">
    <molecule>Pre-protein VI</molecule>
    <text evidence="16">Interacts with hexon protein; this interaction allows nuclear import of hexon trimers and possibly pre-capsid assembly. Interacts (via C-terminal NLS) with importin alpha/beta.</text>
</comment>
<evidence type="ECO:0000256" key="9">
    <source>
        <dbReference type="ARBA" id="ARBA00022950"/>
    </source>
</evidence>
<keyword evidence="2 16" id="KW-1048">Host nucleus</keyword>
<sequence length="273" mass="29507">MDAVNFSSLAPRYGSRPMMNSWSGIGTSGMNGGAFNWGGIWSGIKNFGSNVKSWGSKAWNSQTGKMLRQKLNDTKVREKLVEGIATGVHGALDIANQEIARQVEKRLERQQPVEEVEVEEELLESKPALEAPLVVETSKKRPRDEELIITADEPPSYEEALLAAPPRPMTRPHHAMARPVLADRPTTLELKPSDLPPPYSPAPAKPKPAPAPVPVPVPLPAPAPAPKVTVVPTAPAPVVLPVAAPSRSRGWQGTLANIVGVGLRGVKRRRCFY</sequence>
<dbReference type="GO" id="GO:0039664">
    <property type="term" value="P:lysis of host organelle involved in viral entry into host cell"/>
    <property type="evidence" value="ECO:0007669"/>
    <property type="project" value="UniProtKB-UniRule"/>
</dbReference>
<evidence type="ECO:0000313" key="19">
    <source>
        <dbReference type="Proteomes" id="UP000123387"/>
    </source>
</evidence>
<gene>
    <name evidence="16" type="primary">L3</name>
</gene>
<keyword evidence="1 16" id="KW-0167">Capsid protein</keyword>
<accession>D3X7C1</accession>
<dbReference type="GO" id="GO:0075521">
    <property type="term" value="P:microtubule-dependent intracellular transport of viral material towards nucleus"/>
    <property type="evidence" value="ECO:0007669"/>
    <property type="project" value="UniProtKB-UniRule"/>
</dbReference>
<keyword evidence="15 16" id="KW-1160">Virus entry into host cell</keyword>
<keyword evidence="11 16" id="KW-1174">Viral penetration via lysis of host organellar membrane</keyword>
<comment type="subcellular location">
    <molecule>Endosome lysis protein</molecule>
    <subcellularLocation>
        <location evidence="16">Virion</location>
    </subcellularLocation>
    <text evidence="16">Associates with the base of each peripentonal hexon on the capsid interior. Present in around 360 copies per virion.</text>
</comment>
<keyword evidence="3 16" id="KW-0945">Host-virus interaction</keyword>
<evidence type="ECO:0000256" key="3">
    <source>
        <dbReference type="ARBA" id="ARBA00022581"/>
    </source>
</evidence>
<feature type="short sequence motif" description="Nuclear export signal" evidence="16">
    <location>
        <begin position="67"/>
        <end position="76"/>
    </location>
</feature>
<keyword evidence="5 16" id="KW-1188">Viral release from host cell</keyword>
<keyword evidence="7 16" id="KW-0946">Virion</keyword>
<evidence type="ECO:0000256" key="2">
    <source>
        <dbReference type="ARBA" id="ARBA00022562"/>
    </source>
</evidence>
<evidence type="ECO:0000256" key="7">
    <source>
        <dbReference type="ARBA" id="ARBA00022844"/>
    </source>
</evidence>
<reference evidence="18 19" key="1">
    <citation type="journal article" date="2010" name="J. Virol.">
        <title>Host range, prevalence, and genetic diversity of adenoviruses in bats.</title>
        <authorList>
            <person name="Li Y."/>
            <person name="Ge X."/>
            <person name="Zhang H."/>
            <person name="Zhou P."/>
            <person name="Zhu Y."/>
            <person name="Zhang Y."/>
            <person name="Yuan J."/>
            <person name="Wang L.F."/>
            <person name="Shi Z."/>
        </authorList>
    </citation>
    <scope>NUCLEOTIDE SEQUENCE [LARGE SCALE GENOMIC DNA]</scope>
    <source>
        <strain evidence="18">TJM</strain>
    </source>
</reference>